<feature type="region of interest" description="Disordered" evidence="2">
    <location>
        <begin position="778"/>
        <end position="804"/>
    </location>
</feature>
<dbReference type="PANTHER" id="PTHR46725:SF1">
    <property type="entry name" value="COILED-COIL DOMAIN-CONTAINING PROTEIN 57"/>
    <property type="match status" value="1"/>
</dbReference>
<dbReference type="GO" id="GO:0034451">
    <property type="term" value="C:centriolar satellite"/>
    <property type="evidence" value="ECO:0007669"/>
    <property type="project" value="TreeGrafter"/>
</dbReference>
<sequence>MDAPDNIRSLILEKEKELHDINEYRIRTLESMLRDKEQSMNMYKQKFYKLQEDFKYNLKLLEGRDEELALYDSNFSTIKIVLRDRETEMSELKIQLAEVLADLKQEKLKHDEADVFYQQKLKDVKTQVEAARWSYEDATRRLKEELDSYKRKAERELREKDQDMETLKREMTMTLDELLRNREIECKSTMDDMAAKLREMELKSKSITREMDTTKERNGELRKKMDELLHQLQESETQNKSIHWELSDVRAMKDAKIQELEGEKIELQQVKQALLDEYEGKMAELLQSLHAVEKAFLQQKLQFDEEVKRVQQRKDQEMKDHASKFESRIEALVAKLRSVEDALEKVQTELKQSKWEVEDQQLQREREIERLMSDHRDALEQRESIIKDLKNQVWTNQVELKSSKDASRQSLQLIQDAKERETELKHQISQLEEKVEAQNRRFLTLDAAHDTKLQEKEQECLLRFETKYRELSQLKDRLQSEKNNLEERNRHLDNELLKLRGELYAQKSALQMNEAFKIPSPFIKTVSEPALSPSWSDNAGVTPIAQDLSSIPPVSPPGTIPDTPIKPESSPKLDALQAENAKLKNMIRTMTEELLKQTASPTDSPGSNEQSHLLQLKIIELGKLHADNILAIQSQLVEAQQALQGRIAQVNNLQSQLALTQQELSIAQQSIDQKTKLIDSLQSQLAGVSESQSNTVLSGQQLQLTQALKDIEILRSERNQLMELSNQLTSELRKQQTAPNDTRIADLSQSLEEYRLHNKALKKELRRWLKKEELSFVDSPTRRSRNTTASSLSSSQQTIRHAEPARRVDHLEVEESNDVLHPLPQSRRPSPFTISQLEDESHLRQAIESKPSIVSTLFQTKEKETTTLSDARQKLKQAKEVLALAGKKVDDKSKSKVSSTVPTTSSQKYVFKIFKGLILNLLRETTSQKNAMSKLKELQSKRAEMAEERKKVRNYSIPNL</sequence>
<gene>
    <name evidence="3" type="ORF">THRCLA_10630</name>
</gene>
<proteinExistence type="predicted"/>
<dbReference type="GO" id="GO:0005876">
    <property type="term" value="C:spindle microtubule"/>
    <property type="evidence" value="ECO:0007669"/>
    <property type="project" value="TreeGrafter"/>
</dbReference>
<evidence type="ECO:0000256" key="1">
    <source>
        <dbReference type="SAM" id="Coils"/>
    </source>
</evidence>
<dbReference type="STRING" id="74557.A0A1V9YJH2"/>
<evidence type="ECO:0000313" key="3">
    <source>
        <dbReference type="EMBL" id="OQR85827.1"/>
    </source>
</evidence>
<keyword evidence="4" id="KW-1185">Reference proteome</keyword>
<dbReference type="PANTHER" id="PTHR46725">
    <property type="entry name" value="COILED-COIL DOMAIN-CONTAINING PROTEIN 57"/>
    <property type="match status" value="1"/>
</dbReference>
<feature type="coiled-coil region" evidence="1">
    <location>
        <begin position="139"/>
        <end position="295"/>
    </location>
</feature>
<dbReference type="Proteomes" id="UP000243217">
    <property type="component" value="Unassembled WGS sequence"/>
</dbReference>
<organism evidence="3 4">
    <name type="scientific">Thraustotheca clavata</name>
    <dbReference type="NCBI Taxonomy" id="74557"/>
    <lineage>
        <taxon>Eukaryota</taxon>
        <taxon>Sar</taxon>
        <taxon>Stramenopiles</taxon>
        <taxon>Oomycota</taxon>
        <taxon>Saprolegniomycetes</taxon>
        <taxon>Saprolegniales</taxon>
        <taxon>Achlyaceae</taxon>
        <taxon>Thraustotheca</taxon>
    </lineage>
</organism>
<comment type="caution">
    <text evidence="3">The sequence shown here is derived from an EMBL/GenBank/DDBJ whole genome shotgun (WGS) entry which is preliminary data.</text>
</comment>
<reference evidence="3 4" key="1">
    <citation type="journal article" date="2014" name="Genome Biol. Evol.">
        <title>The secreted proteins of Achlya hypogyna and Thraustotheca clavata identify the ancestral oomycete secretome and reveal gene acquisitions by horizontal gene transfer.</title>
        <authorList>
            <person name="Misner I."/>
            <person name="Blouin N."/>
            <person name="Leonard G."/>
            <person name="Richards T.A."/>
            <person name="Lane C.E."/>
        </authorList>
    </citation>
    <scope>NUCLEOTIDE SEQUENCE [LARGE SCALE GENOMIC DNA]</scope>
    <source>
        <strain evidence="3 4">ATCC 34112</strain>
    </source>
</reference>
<feature type="coiled-coil region" evidence="1">
    <location>
        <begin position="82"/>
        <end position="109"/>
    </location>
</feature>
<accession>A0A1V9YJH2</accession>
<dbReference type="AlphaFoldDB" id="A0A1V9YJH2"/>
<dbReference type="GO" id="GO:0007020">
    <property type="term" value="P:microtubule nucleation"/>
    <property type="evidence" value="ECO:0007669"/>
    <property type="project" value="TreeGrafter"/>
</dbReference>
<evidence type="ECO:0000256" key="2">
    <source>
        <dbReference type="SAM" id="MobiDB-lite"/>
    </source>
</evidence>
<dbReference type="GO" id="GO:0060271">
    <property type="term" value="P:cilium assembly"/>
    <property type="evidence" value="ECO:0007669"/>
    <property type="project" value="TreeGrafter"/>
</dbReference>
<feature type="coiled-coil region" evidence="1">
    <location>
        <begin position="928"/>
        <end position="955"/>
    </location>
</feature>
<dbReference type="InterPro" id="IPR042481">
    <property type="entry name" value="CCDC57"/>
</dbReference>
<feature type="compositionally biased region" description="Low complexity" evidence="2">
    <location>
        <begin position="786"/>
        <end position="799"/>
    </location>
</feature>
<dbReference type="EMBL" id="JNBS01003630">
    <property type="protein sequence ID" value="OQR85827.1"/>
    <property type="molecule type" value="Genomic_DNA"/>
</dbReference>
<feature type="coiled-coil region" evidence="1">
    <location>
        <begin position="322"/>
        <end position="502"/>
    </location>
</feature>
<dbReference type="OrthoDB" id="568502at2759"/>
<protein>
    <submittedName>
        <fullName evidence="3">Uncharacterized protein</fullName>
    </submittedName>
</protein>
<feature type="coiled-coil region" evidence="1">
    <location>
        <begin position="861"/>
        <end position="888"/>
    </location>
</feature>
<evidence type="ECO:0000313" key="4">
    <source>
        <dbReference type="Proteomes" id="UP000243217"/>
    </source>
</evidence>
<dbReference type="GO" id="GO:0045931">
    <property type="term" value="P:positive regulation of mitotic cell cycle"/>
    <property type="evidence" value="ECO:0007669"/>
    <property type="project" value="TreeGrafter"/>
</dbReference>
<keyword evidence="1" id="KW-0175">Coiled coil</keyword>
<feature type="coiled-coil region" evidence="1">
    <location>
        <begin position="650"/>
        <end position="771"/>
    </location>
</feature>
<name>A0A1V9YJH2_9STRA</name>